<feature type="domain" description="Metallo-beta-lactamase" evidence="1">
    <location>
        <begin position="65"/>
        <end position="241"/>
    </location>
</feature>
<evidence type="ECO:0000259" key="1">
    <source>
        <dbReference type="Pfam" id="PF12706"/>
    </source>
</evidence>
<comment type="caution">
    <text evidence="2">The sequence shown here is derived from an EMBL/GenBank/DDBJ whole genome shotgun (WGS) entry which is preliminary data.</text>
</comment>
<organism evidence="2 3">
    <name type="scientific">Erwinia papayae</name>
    <dbReference type="NCBI Taxonomy" id="206499"/>
    <lineage>
        <taxon>Bacteria</taxon>
        <taxon>Pseudomonadati</taxon>
        <taxon>Pseudomonadota</taxon>
        <taxon>Gammaproteobacteria</taxon>
        <taxon>Enterobacterales</taxon>
        <taxon>Erwiniaceae</taxon>
        <taxon>Erwinia</taxon>
    </lineage>
</organism>
<name>A0ABV3MXN5_9GAMM</name>
<accession>A0ABV3MXN5</accession>
<reference evidence="2 3" key="1">
    <citation type="submission" date="2024-07" db="EMBL/GenBank/DDBJ databases">
        <authorList>
            <person name="Dulla G.F.J."/>
            <person name="Delorm J.G."/>
        </authorList>
    </citation>
    <scope>NUCLEOTIDE SEQUENCE [LARGE SCALE GENOMIC DNA]</scope>
    <source>
        <strain evidence="2 3">JGD 233</strain>
    </source>
</reference>
<dbReference type="Pfam" id="PF12706">
    <property type="entry name" value="Lactamase_B_2"/>
    <property type="match status" value="1"/>
</dbReference>
<keyword evidence="3" id="KW-1185">Reference proteome</keyword>
<dbReference type="Proteomes" id="UP001554567">
    <property type="component" value="Unassembled WGS sequence"/>
</dbReference>
<dbReference type="EMBL" id="JBFKZN010000002">
    <property type="protein sequence ID" value="MEW5288303.1"/>
    <property type="molecule type" value="Genomic_DNA"/>
</dbReference>
<protein>
    <submittedName>
        <fullName evidence="2">MBL fold metallo-hydrolase</fullName>
    </submittedName>
</protein>
<proteinExistence type="predicted"/>
<gene>
    <name evidence="2" type="ORF">ABW286_03755</name>
</gene>
<dbReference type="Gene3D" id="3.60.15.10">
    <property type="entry name" value="Ribonuclease Z/Hydroxyacylglutathione hydrolase-like"/>
    <property type="match status" value="1"/>
</dbReference>
<dbReference type="SUPFAM" id="SSF56281">
    <property type="entry name" value="Metallo-hydrolase/oxidoreductase"/>
    <property type="match status" value="1"/>
</dbReference>
<evidence type="ECO:0000313" key="3">
    <source>
        <dbReference type="Proteomes" id="UP001554567"/>
    </source>
</evidence>
<dbReference type="InterPro" id="IPR036866">
    <property type="entry name" value="RibonucZ/Hydroxyglut_hydro"/>
</dbReference>
<evidence type="ECO:0000313" key="2">
    <source>
        <dbReference type="EMBL" id="MEW5288303.1"/>
    </source>
</evidence>
<dbReference type="PANTHER" id="PTHR42663:SF6">
    <property type="entry name" value="HYDROLASE C777.06C-RELATED"/>
    <property type="match status" value="1"/>
</dbReference>
<dbReference type="InterPro" id="IPR001279">
    <property type="entry name" value="Metallo-B-lactamas"/>
</dbReference>
<sequence>MQVNFLGTGASEGIPNPFCSCHICELSRIHKGYDVRTRSSVVIDNRLQIDIAPEYTYQLMRDCLDAREIRSLLFTHTHPDHFNIGELYSRMVGFSHNISHPLNVFGNDLAITKCAALLENFSHERIRLHKIVPFTTTETHGYRITPLLANHALWEFCYVYLIEKGGKVVFYGHDSGWFPELTWRYLKNNKIDLCILECTIGYNGNNRTDGHMSFETIIDVKENLKSLGCLGKTSEVILSHISHNVKMSHAEIESNMSPHDIKVAYDGLIVVV</sequence>
<dbReference type="RefSeq" id="WP_367166709.1">
    <property type="nucleotide sequence ID" value="NZ_JBFKZN010000002.1"/>
</dbReference>
<dbReference type="PANTHER" id="PTHR42663">
    <property type="entry name" value="HYDROLASE C777.06C-RELATED-RELATED"/>
    <property type="match status" value="1"/>
</dbReference>